<evidence type="ECO:0000313" key="4">
    <source>
        <dbReference type="Proteomes" id="UP001149411"/>
    </source>
</evidence>
<evidence type="ECO:0000313" key="3">
    <source>
        <dbReference type="EMBL" id="MCX2817801.1"/>
    </source>
</evidence>
<feature type="domain" description="DUF7282" evidence="2">
    <location>
        <begin position="26"/>
        <end position="129"/>
    </location>
</feature>
<sequence>MRKKMLFAAVAVSLFVVAAPAAAQDASVNAEPQATAGDNVTVESVEIDDDGWVAVYPESVDGEPDFDDLKGAAEVEQGGNDDILIETDGLEQNDFYYAVLHYEEEGAGEFSYPEDTEVTYNDSTVQDDFYVAVGTQDVLGSYAEANQQRRDFRNRIDSLQDRLDELERRSERASGADSDLQDQIDTVSDELESTQDSLDSIDSTIQETESLLEEVSNQSETDGSDGDGNGGADEGNGTGNNTSDDGAEEPQGLPGFTALGALVAGLTAAVFLNRRD</sequence>
<dbReference type="AlphaFoldDB" id="A0A9Q4C3R9"/>
<dbReference type="Pfam" id="PF23951">
    <property type="entry name" value="DUF7282"/>
    <property type="match status" value="1"/>
</dbReference>
<accession>A0A9Q4C3R9</accession>
<comment type="caution">
    <text evidence="3">The sequence shown here is derived from an EMBL/GenBank/DDBJ whole genome shotgun (WGS) entry which is preliminary data.</text>
</comment>
<dbReference type="InterPro" id="IPR055706">
    <property type="entry name" value="Slg1/2_DUF7282"/>
</dbReference>
<feature type="compositionally biased region" description="Gly residues" evidence="1">
    <location>
        <begin position="226"/>
        <end position="238"/>
    </location>
</feature>
<evidence type="ECO:0000256" key="1">
    <source>
        <dbReference type="SAM" id="MobiDB-lite"/>
    </source>
</evidence>
<keyword evidence="4" id="KW-1185">Reference proteome</keyword>
<protein>
    <recommendedName>
        <fullName evidence="2">DUF7282 domain-containing protein</fullName>
    </recommendedName>
</protein>
<organism evidence="3 4">
    <name type="scientific">Halorutilus salinus</name>
    <dbReference type="NCBI Taxonomy" id="2487751"/>
    <lineage>
        <taxon>Archaea</taxon>
        <taxon>Methanobacteriati</taxon>
        <taxon>Methanobacteriota</taxon>
        <taxon>Stenosarchaea group</taxon>
        <taxon>Halobacteria</taxon>
        <taxon>Halorutilales</taxon>
        <taxon>Halorutilaceae</taxon>
        <taxon>Halorutilus</taxon>
    </lineage>
</organism>
<feature type="region of interest" description="Disordered" evidence="1">
    <location>
        <begin position="209"/>
        <end position="255"/>
    </location>
</feature>
<dbReference type="Gene3D" id="1.20.5.170">
    <property type="match status" value="1"/>
</dbReference>
<evidence type="ECO:0000259" key="2">
    <source>
        <dbReference type="Pfam" id="PF23951"/>
    </source>
</evidence>
<name>A0A9Q4C3R9_9EURY</name>
<dbReference type="RefSeq" id="WP_266085286.1">
    <property type="nucleotide sequence ID" value="NZ_RKLV01000001.1"/>
</dbReference>
<reference evidence="3" key="1">
    <citation type="submission" date="2022-09" db="EMBL/GenBank/DDBJ databases">
        <title>Haloadaptaus new haloarchaeum isolated from saline soil.</title>
        <authorList>
            <person name="Duran-Viseras A."/>
            <person name="Sanchez-Porro C."/>
            <person name="Ventosa A."/>
        </authorList>
    </citation>
    <scope>NUCLEOTIDE SEQUENCE</scope>
    <source>
        <strain evidence="3">F3-133</strain>
    </source>
</reference>
<dbReference type="Proteomes" id="UP001149411">
    <property type="component" value="Unassembled WGS sequence"/>
</dbReference>
<gene>
    <name evidence="3" type="ORF">EGH25_00275</name>
</gene>
<proteinExistence type="predicted"/>
<dbReference type="SUPFAM" id="SSF57997">
    <property type="entry name" value="Tropomyosin"/>
    <property type="match status" value="1"/>
</dbReference>
<dbReference type="EMBL" id="RKLV01000001">
    <property type="protein sequence ID" value="MCX2817801.1"/>
    <property type="molecule type" value="Genomic_DNA"/>
</dbReference>